<dbReference type="AlphaFoldDB" id="A0A9D4KDH7"/>
<reference evidence="1" key="1">
    <citation type="journal article" date="2019" name="bioRxiv">
        <title>The Genome of the Zebra Mussel, Dreissena polymorpha: A Resource for Invasive Species Research.</title>
        <authorList>
            <person name="McCartney M.A."/>
            <person name="Auch B."/>
            <person name="Kono T."/>
            <person name="Mallez S."/>
            <person name="Zhang Y."/>
            <person name="Obille A."/>
            <person name="Becker A."/>
            <person name="Abrahante J.E."/>
            <person name="Garbe J."/>
            <person name="Badalamenti J.P."/>
            <person name="Herman A."/>
            <person name="Mangelson H."/>
            <person name="Liachko I."/>
            <person name="Sullivan S."/>
            <person name="Sone E.D."/>
            <person name="Koren S."/>
            <person name="Silverstein K.A.T."/>
            <person name="Beckman K.B."/>
            <person name="Gohl D.M."/>
        </authorList>
    </citation>
    <scope>NUCLEOTIDE SEQUENCE</scope>
    <source>
        <strain evidence="1">Duluth1</strain>
        <tissue evidence="1">Whole animal</tissue>
    </source>
</reference>
<accession>A0A9D4KDH7</accession>
<name>A0A9D4KDH7_DREPO</name>
<evidence type="ECO:0000313" key="2">
    <source>
        <dbReference type="Proteomes" id="UP000828390"/>
    </source>
</evidence>
<organism evidence="1 2">
    <name type="scientific">Dreissena polymorpha</name>
    <name type="common">Zebra mussel</name>
    <name type="synonym">Mytilus polymorpha</name>
    <dbReference type="NCBI Taxonomy" id="45954"/>
    <lineage>
        <taxon>Eukaryota</taxon>
        <taxon>Metazoa</taxon>
        <taxon>Spiralia</taxon>
        <taxon>Lophotrochozoa</taxon>
        <taxon>Mollusca</taxon>
        <taxon>Bivalvia</taxon>
        <taxon>Autobranchia</taxon>
        <taxon>Heteroconchia</taxon>
        <taxon>Euheterodonta</taxon>
        <taxon>Imparidentia</taxon>
        <taxon>Neoheterodontei</taxon>
        <taxon>Myida</taxon>
        <taxon>Dreissenoidea</taxon>
        <taxon>Dreissenidae</taxon>
        <taxon>Dreissena</taxon>
    </lineage>
</organism>
<evidence type="ECO:0000313" key="1">
    <source>
        <dbReference type="EMBL" id="KAH3837847.1"/>
    </source>
</evidence>
<comment type="caution">
    <text evidence="1">The sequence shown here is derived from an EMBL/GenBank/DDBJ whole genome shotgun (WGS) entry which is preliminary data.</text>
</comment>
<keyword evidence="2" id="KW-1185">Reference proteome</keyword>
<proteinExistence type="predicted"/>
<protein>
    <submittedName>
        <fullName evidence="1">Uncharacterized protein</fullName>
    </submittedName>
</protein>
<reference evidence="1" key="2">
    <citation type="submission" date="2020-11" db="EMBL/GenBank/DDBJ databases">
        <authorList>
            <person name="McCartney M.A."/>
            <person name="Auch B."/>
            <person name="Kono T."/>
            <person name="Mallez S."/>
            <person name="Becker A."/>
            <person name="Gohl D.M."/>
            <person name="Silverstein K.A.T."/>
            <person name="Koren S."/>
            <person name="Bechman K.B."/>
            <person name="Herman A."/>
            <person name="Abrahante J.E."/>
            <person name="Garbe J."/>
        </authorList>
    </citation>
    <scope>NUCLEOTIDE SEQUENCE</scope>
    <source>
        <strain evidence="1">Duluth1</strain>
        <tissue evidence="1">Whole animal</tissue>
    </source>
</reference>
<gene>
    <name evidence="1" type="ORF">DPMN_111249</name>
</gene>
<dbReference type="EMBL" id="JAIWYP010000004">
    <property type="protein sequence ID" value="KAH3837847.1"/>
    <property type="molecule type" value="Genomic_DNA"/>
</dbReference>
<dbReference type="Proteomes" id="UP000828390">
    <property type="component" value="Unassembled WGS sequence"/>
</dbReference>
<sequence length="212" mass="24534">MSIFRNLNAKCDGQTDRRTDRQTLKISLEQNVLTKFHDKVLTRINSLPTGGHVFQQTGTIFEPIQDIIKTNILTKFLEYWTMNVTFRVKNAPSQFIKFHEGWTINITLRVLTRKCPPPPWTPCFSTNQNNLKFAQDIIEKNLLTKVHEDWTLNVALRVFTRKNAPPLSGHVFQPTESTFKLIQDTYRTINVASRVPTNHNVRQTKGDHKSST</sequence>